<keyword evidence="1" id="KW-0472">Membrane</keyword>
<dbReference type="KEGG" id="pdo:PSDT_0989"/>
<keyword evidence="1" id="KW-0812">Transmembrane</keyword>
<keyword evidence="3" id="KW-1185">Reference proteome</keyword>
<evidence type="ECO:0008006" key="4">
    <source>
        <dbReference type="Google" id="ProtNLM"/>
    </source>
</evidence>
<evidence type="ECO:0000313" key="2">
    <source>
        <dbReference type="EMBL" id="EFT83628.1"/>
    </source>
</evidence>
<dbReference type="AlphaFoldDB" id="E6K1E7"/>
<dbReference type="PATRIC" id="fig|864564.6.peg.1076"/>
<dbReference type="EMBL" id="AEON01000001">
    <property type="protein sequence ID" value="EFT83628.1"/>
    <property type="molecule type" value="Genomic_DNA"/>
</dbReference>
<dbReference type="Proteomes" id="UP000004946">
    <property type="component" value="Chromosome"/>
</dbReference>
<proteinExistence type="predicted"/>
<sequence>MVRGVWLEGKQNTPRFFFYPFSSFAFYFSSFTFSFPASSSFLFSSSFFLPFPSSLALFQS</sequence>
<evidence type="ECO:0000313" key="3">
    <source>
        <dbReference type="Proteomes" id="UP000004946"/>
    </source>
</evidence>
<accession>E6K1E7</accession>
<protein>
    <recommendedName>
        <fullName evidence="4">Transmembrane protein</fullName>
    </recommendedName>
</protein>
<gene>
    <name evidence="2" type="ORF">HMPREF0620_0633</name>
</gene>
<reference evidence="2 3" key="1">
    <citation type="submission" date="2010-12" db="EMBL/GenBank/DDBJ databases">
        <authorList>
            <person name="Muzny D."/>
            <person name="Qin X."/>
            <person name="Buhay C."/>
            <person name="Dugan-Rocha S."/>
            <person name="Ding Y."/>
            <person name="Chen G."/>
            <person name="Hawes A."/>
            <person name="Holder M."/>
            <person name="Jhangiani S."/>
            <person name="Johnson A."/>
            <person name="Khan Z."/>
            <person name="Li Z."/>
            <person name="Liu W."/>
            <person name="Liu X."/>
            <person name="Perez L."/>
            <person name="Shen H."/>
            <person name="Wang Q."/>
            <person name="Watt J."/>
            <person name="Xi L."/>
            <person name="Xin Y."/>
            <person name="Zhou J."/>
            <person name="Deng J."/>
            <person name="Jiang H."/>
            <person name="Liu Y."/>
            <person name="Qu J."/>
            <person name="Song X.-Z."/>
            <person name="Zhang L."/>
            <person name="Villasana D."/>
            <person name="Johnson A."/>
            <person name="Liu J."/>
            <person name="Liyanage D."/>
            <person name="Lorensuhewa L."/>
            <person name="Robinson T."/>
            <person name="Song A."/>
            <person name="Song B.-B."/>
            <person name="Dinh H."/>
            <person name="Thornton R."/>
            <person name="Coyle M."/>
            <person name="Francisco L."/>
            <person name="Jackson L."/>
            <person name="Javaid M."/>
            <person name="Korchina V."/>
            <person name="Kovar C."/>
            <person name="Mata R."/>
            <person name="Mathew T."/>
            <person name="Ngo R."/>
            <person name="Nguyen L."/>
            <person name="Nguyen N."/>
            <person name="Okwuonu G."/>
            <person name="Ongeri F."/>
            <person name="Pham C."/>
            <person name="Simmons D."/>
            <person name="Wilczek-Boney K."/>
            <person name="Hale W."/>
            <person name="Jakkamsetti A."/>
            <person name="Pham P."/>
            <person name="Ruth R."/>
            <person name="San Lucas F."/>
            <person name="Warren J."/>
            <person name="Zhang J."/>
            <person name="Zhao Z."/>
            <person name="Zhou C."/>
            <person name="Zhu D."/>
            <person name="Lee S."/>
            <person name="Bess C."/>
            <person name="Blankenburg K."/>
            <person name="Forbes L."/>
            <person name="Fu Q."/>
            <person name="Gubbala S."/>
            <person name="Hirani K."/>
            <person name="Jayaseelan J.C."/>
            <person name="Lara F."/>
            <person name="Munidasa M."/>
            <person name="Palculict T."/>
            <person name="Patil S."/>
            <person name="Pu L.-L."/>
            <person name="Saada N."/>
            <person name="Tang L."/>
            <person name="Weissenberger G."/>
            <person name="Zhu Y."/>
            <person name="Hemphill L."/>
            <person name="Shang Y."/>
            <person name="Youmans B."/>
            <person name="Ayvaz T."/>
            <person name="Ross M."/>
            <person name="Santibanez J."/>
            <person name="Aqrawi P."/>
            <person name="Gross S."/>
            <person name="Joshi V."/>
            <person name="Fowler G."/>
            <person name="Nazareth L."/>
            <person name="Reid J."/>
            <person name="Worley K."/>
            <person name="Petrosino J."/>
            <person name="Highlander S."/>
            <person name="Gibbs R."/>
        </authorList>
    </citation>
    <scope>NUCLEOTIDE SEQUENCE [LARGE SCALE GENOMIC DNA]</scope>
    <source>
        <strain evidence="2 3">DSM 10105</strain>
    </source>
</reference>
<organism evidence="2 3">
    <name type="scientific">Parascardovia denticolens DSM 10105 = JCM 12538</name>
    <dbReference type="NCBI Taxonomy" id="864564"/>
    <lineage>
        <taxon>Bacteria</taxon>
        <taxon>Bacillati</taxon>
        <taxon>Actinomycetota</taxon>
        <taxon>Actinomycetes</taxon>
        <taxon>Bifidobacteriales</taxon>
        <taxon>Bifidobacteriaceae</taxon>
        <taxon>Parascardovia</taxon>
    </lineage>
</organism>
<feature type="transmembrane region" description="Helical" evidence="1">
    <location>
        <begin position="16"/>
        <end position="35"/>
    </location>
</feature>
<name>E6K1E7_PARDN</name>
<keyword evidence="1" id="KW-1133">Transmembrane helix</keyword>
<dbReference type="HOGENOM" id="CLU_2937430_0_0_11"/>
<evidence type="ECO:0000256" key="1">
    <source>
        <dbReference type="SAM" id="Phobius"/>
    </source>
</evidence>
<comment type="caution">
    <text evidence="2">The sequence shown here is derived from an EMBL/GenBank/DDBJ whole genome shotgun (WGS) entry which is preliminary data.</text>
</comment>